<dbReference type="InterPro" id="IPR001034">
    <property type="entry name" value="DeoR_HTH"/>
</dbReference>
<keyword evidence="1" id="KW-0805">Transcription regulation</keyword>
<dbReference type="Proteomes" id="UP001527181">
    <property type="component" value="Unassembled WGS sequence"/>
</dbReference>
<dbReference type="SUPFAM" id="SSF46785">
    <property type="entry name" value="Winged helix' DNA-binding domain"/>
    <property type="match status" value="1"/>
</dbReference>
<dbReference type="InterPro" id="IPR036388">
    <property type="entry name" value="WH-like_DNA-bd_sf"/>
</dbReference>
<dbReference type="Gene3D" id="1.10.10.10">
    <property type="entry name" value="Winged helix-like DNA-binding domain superfamily/Winged helix DNA-binding domain"/>
    <property type="match status" value="1"/>
</dbReference>
<protein>
    <submittedName>
        <fullName evidence="4">HTH domain-containing protein</fullName>
    </submittedName>
</protein>
<evidence type="ECO:0000313" key="4">
    <source>
        <dbReference type="EMBL" id="MCY9762286.1"/>
    </source>
</evidence>
<keyword evidence="5" id="KW-1185">Reference proteome</keyword>
<gene>
    <name evidence="4" type="ORF">M5X12_17085</name>
</gene>
<dbReference type="EMBL" id="JAMDNP010000033">
    <property type="protein sequence ID" value="MCY9762286.1"/>
    <property type="molecule type" value="Genomic_DNA"/>
</dbReference>
<dbReference type="PROSITE" id="PS51000">
    <property type="entry name" value="HTH_DEOR_2"/>
    <property type="match status" value="1"/>
</dbReference>
<sequence length="70" mass="7957">MKIDRLIGIIGGLTNKERVTIQELADKFEVTKRTIFRDLDTLNMDWVADFVISLQGKGRALKPASLRQIV</sequence>
<reference evidence="4 5" key="1">
    <citation type="submission" date="2022-05" db="EMBL/GenBank/DDBJ databases">
        <title>Genome Sequencing of Bee-Associated Microbes.</title>
        <authorList>
            <person name="Dunlap C."/>
        </authorList>
    </citation>
    <scope>NUCLEOTIDE SEQUENCE [LARGE SCALE GENOMIC DNA]</scope>
    <source>
        <strain evidence="4 5">NRRL B-04010</strain>
    </source>
</reference>
<proteinExistence type="predicted"/>
<evidence type="ECO:0000259" key="3">
    <source>
        <dbReference type="PROSITE" id="PS51000"/>
    </source>
</evidence>
<accession>A0ABT4GZZ5</accession>
<feature type="domain" description="HTH deoR-type" evidence="3">
    <location>
        <begin position="2"/>
        <end position="60"/>
    </location>
</feature>
<evidence type="ECO:0000313" key="5">
    <source>
        <dbReference type="Proteomes" id="UP001527181"/>
    </source>
</evidence>
<organism evidence="4 5">
    <name type="scientific">Paenibacillus alvei</name>
    <name type="common">Bacillus alvei</name>
    <dbReference type="NCBI Taxonomy" id="44250"/>
    <lineage>
        <taxon>Bacteria</taxon>
        <taxon>Bacillati</taxon>
        <taxon>Bacillota</taxon>
        <taxon>Bacilli</taxon>
        <taxon>Bacillales</taxon>
        <taxon>Paenibacillaceae</taxon>
        <taxon>Paenibacillus</taxon>
    </lineage>
</organism>
<dbReference type="Pfam" id="PF08279">
    <property type="entry name" value="HTH_11"/>
    <property type="match status" value="1"/>
</dbReference>
<evidence type="ECO:0000256" key="1">
    <source>
        <dbReference type="ARBA" id="ARBA00023015"/>
    </source>
</evidence>
<evidence type="ECO:0000256" key="2">
    <source>
        <dbReference type="ARBA" id="ARBA00023163"/>
    </source>
</evidence>
<dbReference type="RefSeq" id="WP_268594429.1">
    <property type="nucleotide sequence ID" value="NZ_JAKOBS010000052.1"/>
</dbReference>
<dbReference type="InterPro" id="IPR013196">
    <property type="entry name" value="HTH_11"/>
</dbReference>
<keyword evidence="2" id="KW-0804">Transcription</keyword>
<comment type="caution">
    <text evidence="4">The sequence shown here is derived from an EMBL/GenBank/DDBJ whole genome shotgun (WGS) entry which is preliminary data.</text>
</comment>
<dbReference type="InterPro" id="IPR036390">
    <property type="entry name" value="WH_DNA-bd_sf"/>
</dbReference>
<name>A0ABT4GZZ5_PAEAL</name>